<dbReference type="AlphaFoldDB" id="A0A931EYQ9"/>
<dbReference type="Gene3D" id="3.30.530.20">
    <property type="match status" value="1"/>
</dbReference>
<dbReference type="EMBL" id="JADOGI010000001">
    <property type="protein sequence ID" value="MBF8184313.1"/>
    <property type="molecule type" value="Genomic_DNA"/>
</dbReference>
<keyword evidence="2" id="KW-1185">Reference proteome</keyword>
<reference evidence="1" key="1">
    <citation type="submission" date="2020-11" db="EMBL/GenBank/DDBJ databases">
        <title>Whole-genome analyses of Nonomuraea sp. K274.</title>
        <authorList>
            <person name="Veyisoglu A."/>
        </authorList>
    </citation>
    <scope>NUCLEOTIDE SEQUENCE</scope>
    <source>
        <strain evidence="1">K274</strain>
    </source>
</reference>
<dbReference type="Proteomes" id="UP000605361">
    <property type="component" value="Unassembled WGS sequence"/>
</dbReference>
<name>A0A931EYQ9_9ACTN</name>
<evidence type="ECO:0000313" key="2">
    <source>
        <dbReference type="Proteomes" id="UP000605361"/>
    </source>
</evidence>
<organism evidence="1 2">
    <name type="scientific">Nonomuraea cypriaca</name>
    <dbReference type="NCBI Taxonomy" id="1187855"/>
    <lineage>
        <taxon>Bacteria</taxon>
        <taxon>Bacillati</taxon>
        <taxon>Actinomycetota</taxon>
        <taxon>Actinomycetes</taxon>
        <taxon>Streptosporangiales</taxon>
        <taxon>Streptosporangiaceae</taxon>
        <taxon>Nonomuraea</taxon>
    </lineage>
</organism>
<accession>A0A931EYQ9</accession>
<gene>
    <name evidence="1" type="ORF">ITP53_00830</name>
</gene>
<dbReference type="InterPro" id="IPR023393">
    <property type="entry name" value="START-like_dom_sf"/>
</dbReference>
<dbReference type="Pfam" id="PF10604">
    <property type="entry name" value="Polyketide_cyc2"/>
    <property type="match status" value="1"/>
</dbReference>
<dbReference type="CDD" id="cd07812">
    <property type="entry name" value="SRPBCC"/>
    <property type="match status" value="1"/>
</dbReference>
<dbReference type="RefSeq" id="WP_195893295.1">
    <property type="nucleotide sequence ID" value="NZ_JADOGI010000001.1"/>
</dbReference>
<protein>
    <submittedName>
        <fullName evidence="1">SRPBCC family protein</fullName>
    </submittedName>
</protein>
<sequence length="165" mass="18310">MARPYHDCVQIHIRAEPRTVWNLIADVTRMGEWSPVCRRCAWIAPATGPAVGARFVGHNRMAGLRWSRECEVVVCEPGTEFAFLTHVRGRPSTLWRYLLASGDAGGTQVIEQYTVSPTSASPRWAEALQSIPAARRRTRAATRAGMIQTLQRIKTTAEAASLVRP</sequence>
<evidence type="ECO:0000313" key="1">
    <source>
        <dbReference type="EMBL" id="MBF8184313.1"/>
    </source>
</evidence>
<comment type="caution">
    <text evidence="1">The sequence shown here is derived from an EMBL/GenBank/DDBJ whole genome shotgun (WGS) entry which is preliminary data.</text>
</comment>
<proteinExistence type="predicted"/>
<dbReference type="InterPro" id="IPR019587">
    <property type="entry name" value="Polyketide_cyclase/dehydratase"/>
</dbReference>
<dbReference type="SUPFAM" id="SSF55961">
    <property type="entry name" value="Bet v1-like"/>
    <property type="match status" value="1"/>
</dbReference>